<proteinExistence type="predicted"/>
<keyword evidence="3" id="KW-1185">Reference proteome</keyword>
<organism evidence="2 3">
    <name type="scientific">Lachnoclostridium phytofermentans (strain ATCC 700394 / DSM 18823 / ISDg)</name>
    <name type="common">Clostridium phytofermentans</name>
    <dbReference type="NCBI Taxonomy" id="357809"/>
    <lineage>
        <taxon>Bacteria</taxon>
        <taxon>Bacillati</taxon>
        <taxon>Bacillota</taxon>
        <taxon>Clostridia</taxon>
        <taxon>Lachnospirales</taxon>
        <taxon>Lachnospiraceae</taxon>
    </lineage>
</organism>
<keyword evidence="1" id="KW-0472">Membrane</keyword>
<feature type="transmembrane region" description="Helical" evidence="1">
    <location>
        <begin position="129"/>
        <end position="150"/>
    </location>
</feature>
<dbReference type="EMBL" id="CP000885">
    <property type="protein sequence ID" value="ABX41104.1"/>
    <property type="molecule type" value="Genomic_DNA"/>
</dbReference>
<dbReference type="InterPro" id="IPR007163">
    <property type="entry name" value="VCA0040-like"/>
</dbReference>
<feature type="transmembrane region" description="Helical" evidence="1">
    <location>
        <begin position="71"/>
        <end position="94"/>
    </location>
</feature>
<feature type="transmembrane region" description="Helical" evidence="1">
    <location>
        <begin position="101"/>
        <end position="117"/>
    </location>
</feature>
<name>A9KJU9_LACP7</name>
<dbReference type="Proteomes" id="UP000000370">
    <property type="component" value="Chromosome"/>
</dbReference>
<protein>
    <recommendedName>
        <fullName evidence="4">DUF368 domain-containing protein</fullName>
    </recommendedName>
</protein>
<dbReference type="STRING" id="357809.Cphy_0717"/>
<feature type="transmembrane region" description="Helical" evidence="1">
    <location>
        <begin position="162"/>
        <end position="187"/>
    </location>
</feature>
<feature type="transmembrane region" description="Helical" evidence="1">
    <location>
        <begin position="207"/>
        <end position="226"/>
    </location>
</feature>
<dbReference type="AlphaFoldDB" id="A9KJU9"/>
<dbReference type="RefSeq" id="WP_012198747.1">
    <property type="nucleotide sequence ID" value="NC_010001.1"/>
</dbReference>
<gene>
    <name evidence="2" type="ordered locus">Cphy_0717</name>
</gene>
<keyword evidence="1" id="KW-1133">Transmembrane helix</keyword>
<evidence type="ECO:0000313" key="2">
    <source>
        <dbReference type="EMBL" id="ABX41104.1"/>
    </source>
</evidence>
<dbReference type="PANTHER" id="PTHR37308:SF1">
    <property type="entry name" value="POLYPRENYL-PHOSPHATE TRANSPORTER"/>
    <property type="match status" value="1"/>
</dbReference>
<feature type="transmembrane region" description="Helical" evidence="1">
    <location>
        <begin position="262"/>
        <end position="280"/>
    </location>
</feature>
<dbReference type="KEGG" id="cpy:Cphy_0717"/>
<accession>A9KJU9</accession>
<evidence type="ECO:0008006" key="4">
    <source>
        <dbReference type="Google" id="ProtNLM"/>
    </source>
</evidence>
<feature type="transmembrane region" description="Helical" evidence="1">
    <location>
        <begin position="238"/>
        <end position="256"/>
    </location>
</feature>
<evidence type="ECO:0000256" key="1">
    <source>
        <dbReference type="SAM" id="Phobius"/>
    </source>
</evidence>
<keyword evidence="1" id="KW-0812">Transmembrane</keyword>
<dbReference type="PANTHER" id="PTHR37308">
    <property type="entry name" value="INTEGRAL MEMBRANE PROTEIN"/>
    <property type="match status" value="1"/>
</dbReference>
<dbReference type="eggNOG" id="COG2035">
    <property type="taxonomic scope" value="Bacteria"/>
</dbReference>
<reference evidence="3" key="1">
    <citation type="submission" date="2007-11" db="EMBL/GenBank/DDBJ databases">
        <title>Complete genome sequence of Clostridium phytofermentans ISDg.</title>
        <authorList>
            <person name="Leschine S.B."/>
            <person name="Warnick T.A."/>
            <person name="Blanchard J.L."/>
            <person name="Schnell D.J."/>
            <person name="Petit E.L."/>
            <person name="LaTouf W.G."/>
            <person name="Copeland A."/>
            <person name="Lucas S."/>
            <person name="Lapidus A."/>
            <person name="Barry K."/>
            <person name="Glavina del Rio T."/>
            <person name="Dalin E."/>
            <person name="Tice H."/>
            <person name="Pitluck S."/>
            <person name="Kiss H."/>
            <person name="Brettin T."/>
            <person name="Bruce D."/>
            <person name="Detter J.C."/>
            <person name="Han C."/>
            <person name="Kuske C."/>
            <person name="Schmutz J."/>
            <person name="Larimer F."/>
            <person name="Land M."/>
            <person name="Hauser L."/>
            <person name="Kyrpides N."/>
            <person name="Kim E.A."/>
            <person name="Richardson P."/>
        </authorList>
    </citation>
    <scope>NUCLEOTIDE SEQUENCE [LARGE SCALE GENOMIC DNA]</scope>
    <source>
        <strain evidence="3">ATCC 700394 / DSM 18823 / ISDg</strain>
    </source>
</reference>
<dbReference type="HOGENOM" id="CLU_055621_2_1_9"/>
<dbReference type="Pfam" id="PF04018">
    <property type="entry name" value="VCA0040-like"/>
    <property type="match status" value="1"/>
</dbReference>
<sequence>MEKQKLESRQENKASFMKSVVRDGGKGVIVGGSMLVPGVSGGTMAMLLGIYDSLITSVSNFFQNPKKALKVLIPFVLGALLGMVVIAKPILALIERYPMPTLYFFLGAVVGGIPFIIKKADVSKLSFSIVFYLLFGTALVIGIARLPENLFTVSLNVGLREILLLIVAGIFVAVALILPGISVSYMLLVMGMYQNTMDSISRVYLPYLIPLGIGGILGILLTTRLLEKAMNKYPKPTYLIILGFMIGSVAEIFPGFPIGFEWIWCIPCAVVGFIVMNALGGE</sequence>
<evidence type="ECO:0000313" key="3">
    <source>
        <dbReference type="Proteomes" id="UP000000370"/>
    </source>
</evidence>
<feature type="transmembrane region" description="Helical" evidence="1">
    <location>
        <begin position="27"/>
        <end position="51"/>
    </location>
</feature>